<feature type="transmembrane region" description="Helical" evidence="2">
    <location>
        <begin position="72"/>
        <end position="93"/>
    </location>
</feature>
<keyword evidence="2" id="KW-0472">Membrane</keyword>
<sequence>MSADAEKDRLPFEPNRKRKKSAKEKVQSATEQPSEATKATASAATNRRTNKYSREETSIPEVVSRRMLRRMLYFSGLPVVLGVFVFFVSYVLIVQEIAVLPNVVVLLTTLACFGLSVVGLSYGALSASWEEDTLGSLLGFEQFQVNFERLIGSWRQAREERRNSSS</sequence>
<dbReference type="EMBL" id="JTHE02000003">
    <property type="protein sequence ID" value="NEV66392.1"/>
    <property type="molecule type" value="Genomic_DNA"/>
</dbReference>
<reference evidence="3" key="1">
    <citation type="submission" date="2014-11" db="EMBL/GenBank/DDBJ databases">
        <authorList>
            <person name="Malar M.C."/>
            <person name="Sen D."/>
            <person name="Tripathy S."/>
        </authorList>
    </citation>
    <scope>NUCLEOTIDE SEQUENCE</scope>
    <source>
        <strain evidence="3">BDU141951</strain>
    </source>
</reference>
<feature type="transmembrane region" description="Helical" evidence="2">
    <location>
        <begin position="99"/>
        <end position="125"/>
    </location>
</feature>
<evidence type="ECO:0000313" key="3">
    <source>
        <dbReference type="EMBL" id="NEV66392.1"/>
    </source>
</evidence>
<feature type="region of interest" description="Disordered" evidence="1">
    <location>
        <begin position="1"/>
        <end position="56"/>
    </location>
</feature>
<dbReference type="AlphaFoldDB" id="A0A0C1Y3J0"/>
<protein>
    <submittedName>
        <fullName evidence="3">DUF3464 family protein</fullName>
    </submittedName>
</protein>
<feature type="compositionally biased region" description="Basic and acidic residues" evidence="1">
    <location>
        <begin position="1"/>
        <end position="15"/>
    </location>
</feature>
<organism evidence="3">
    <name type="scientific">Lyngbya confervoides BDU141951</name>
    <dbReference type="NCBI Taxonomy" id="1574623"/>
    <lineage>
        <taxon>Bacteria</taxon>
        <taxon>Bacillati</taxon>
        <taxon>Cyanobacteriota</taxon>
        <taxon>Cyanophyceae</taxon>
        <taxon>Oscillatoriophycideae</taxon>
        <taxon>Oscillatoriales</taxon>
        <taxon>Microcoleaceae</taxon>
        <taxon>Lyngbya</taxon>
    </lineage>
</organism>
<dbReference type="PANTHER" id="PTHR34575:SF1">
    <property type="entry name" value="PROTEIN PAM68, CHLOROPLASTIC"/>
    <property type="match status" value="1"/>
</dbReference>
<gene>
    <name evidence="3" type="ORF">QQ91_004605</name>
</gene>
<comment type="caution">
    <text evidence="3">The sequence shown here is derived from an EMBL/GenBank/DDBJ whole genome shotgun (WGS) entry which is preliminary data.</text>
</comment>
<evidence type="ECO:0000256" key="2">
    <source>
        <dbReference type="SAM" id="Phobius"/>
    </source>
</evidence>
<evidence type="ECO:0000256" key="1">
    <source>
        <dbReference type="SAM" id="MobiDB-lite"/>
    </source>
</evidence>
<dbReference type="PANTHER" id="PTHR34575">
    <property type="entry name" value="PROTEIN PAM68, CHLOROPLASTIC"/>
    <property type="match status" value="1"/>
</dbReference>
<feature type="compositionally biased region" description="Low complexity" evidence="1">
    <location>
        <begin position="36"/>
        <end position="47"/>
    </location>
</feature>
<reference evidence="3" key="2">
    <citation type="journal article" date="2015" name="Genome Announc.">
        <title>Draft Genome Sequence of Filamentous Marine Cyanobacterium Lyngbya confervoides Strain BDU141951.</title>
        <authorList>
            <person name="Chandrababunaidu M.M."/>
            <person name="Sen D."/>
            <person name="Tripathy S."/>
        </authorList>
    </citation>
    <scope>NUCLEOTIDE SEQUENCE</scope>
    <source>
        <strain evidence="3">BDU141951</strain>
    </source>
</reference>
<reference evidence="3" key="3">
    <citation type="submission" date="2020-02" db="EMBL/GenBank/DDBJ databases">
        <authorList>
            <person name="Sarangi A.N."/>
            <person name="Ghosh S."/>
            <person name="Mukherjee M."/>
            <person name="Tripathy S."/>
        </authorList>
    </citation>
    <scope>NUCLEOTIDE SEQUENCE</scope>
    <source>
        <strain evidence="3">BDU141951</strain>
    </source>
</reference>
<keyword evidence="2" id="KW-1133">Transmembrane helix</keyword>
<keyword evidence="2" id="KW-0812">Transmembrane</keyword>
<proteinExistence type="predicted"/>
<dbReference type="Pfam" id="PF11947">
    <property type="entry name" value="DUF3464"/>
    <property type="match status" value="1"/>
</dbReference>
<name>A0A0C1Y3J0_9CYAN</name>
<accession>A0A0C1Y3J0</accession>
<dbReference type="InterPro" id="IPR021855">
    <property type="entry name" value="PAM68-like"/>
</dbReference>